<dbReference type="GO" id="GO:0010333">
    <property type="term" value="F:terpene synthase activity"/>
    <property type="evidence" value="ECO:0007669"/>
    <property type="project" value="InterPro"/>
</dbReference>
<keyword evidence="2" id="KW-0460">Magnesium</keyword>
<organism evidence="5">
    <name type="scientific">Salvia splendens</name>
    <name type="common">Scarlet sage</name>
    <dbReference type="NCBI Taxonomy" id="180675"/>
    <lineage>
        <taxon>Eukaryota</taxon>
        <taxon>Viridiplantae</taxon>
        <taxon>Streptophyta</taxon>
        <taxon>Embryophyta</taxon>
        <taxon>Tracheophyta</taxon>
        <taxon>Spermatophyta</taxon>
        <taxon>Magnoliopsida</taxon>
        <taxon>eudicotyledons</taxon>
        <taxon>Gunneridae</taxon>
        <taxon>Pentapetalae</taxon>
        <taxon>asterids</taxon>
        <taxon>lamiids</taxon>
        <taxon>Lamiales</taxon>
        <taxon>Lamiaceae</taxon>
        <taxon>Nepetoideae</taxon>
        <taxon>Mentheae</taxon>
        <taxon>Salviinae</taxon>
        <taxon>Salvia</taxon>
        <taxon>Salvia subgen. Calosphace</taxon>
        <taxon>core Calosphace</taxon>
    </lineage>
</organism>
<evidence type="ECO:0000256" key="2">
    <source>
        <dbReference type="ARBA" id="ARBA00022842"/>
    </source>
</evidence>
<dbReference type="FunFam" id="1.50.10.130:FF:000001">
    <property type="entry name" value="Isoprene synthase, chloroplastic"/>
    <property type="match status" value="1"/>
</dbReference>
<dbReference type="AlphaFoldDB" id="A0A8X8Z2Z7"/>
<dbReference type="InterPro" id="IPR050148">
    <property type="entry name" value="Terpene_synthase-like"/>
</dbReference>
<dbReference type="GO" id="GO:0016114">
    <property type="term" value="P:terpenoid biosynthetic process"/>
    <property type="evidence" value="ECO:0007669"/>
    <property type="project" value="InterPro"/>
</dbReference>
<evidence type="ECO:0000256" key="3">
    <source>
        <dbReference type="ARBA" id="ARBA00023239"/>
    </source>
</evidence>
<comment type="pathway">
    <text evidence="1">Secondary metabolite biosynthesis; terpenoid biosynthesis.</text>
</comment>
<dbReference type="Gene3D" id="1.10.600.10">
    <property type="entry name" value="Farnesyl Diphosphate Synthase"/>
    <property type="match status" value="2"/>
</dbReference>
<evidence type="ECO:0000256" key="1">
    <source>
        <dbReference type="ARBA" id="ARBA00004721"/>
    </source>
</evidence>
<protein>
    <recommendedName>
        <fullName evidence="4">Terpene synthase N-terminal domain-containing protein</fullName>
    </recommendedName>
</protein>
<dbReference type="Gene3D" id="1.50.10.130">
    <property type="entry name" value="Terpene synthase, N-terminal domain"/>
    <property type="match status" value="1"/>
</dbReference>
<reference evidence="5" key="2">
    <citation type="submission" date="2020-08" db="EMBL/GenBank/DDBJ databases">
        <title>Plant Genome Project.</title>
        <authorList>
            <person name="Zhang R.-G."/>
        </authorList>
    </citation>
    <scope>NUCLEOTIDE SEQUENCE</scope>
    <source>
        <strain evidence="5">Huo1</strain>
        <tissue evidence="5">Leaf</tissue>
    </source>
</reference>
<dbReference type="SUPFAM" id="SSF48576">
    <property type="entry name" value="Terpenoid synthases"/>
    <property type="match status" value="2"/>
</dbReference>
<proteinExistence type="predicted"/>
<reference evidence="5" key="1">
    <citation type="submission" date="2018-01" db="EMBL/GenBank/DDBJ databases">
        <authorList>
            <person name="Mao J.F."/>
        </authorList>
    </citation>
    <scope>NUCLEOTIDE SEQUENCE</scope>
    <source>
        <strain evidence="5">Huo1</strain>
        <tissue evidence="5">Leaf</tissue>
    </source>
</reference>
<evidence type="ECO:0000313" key="6">
    <source>
        <dbReference type="Proteomes" id="UP000298416"/>
    </source>
</evidence>
<dbReference type="Pfam" id="PF01397">
    <property type="entry name" value="Terpene_synth"/>
    <property type="match status" value="1"/>
</dbReference>
<dbReference type="PANTHER" id="PTHR31225:SF93">
    <property type="entry name" value="ALPHA-HUMULENE_(-)-(E)-BETA-CARYOPHYLLENE SYNTHASE"/>
    <property type="match status" value="1"/>
</dbReference>
<dbReference type="Proteomes" id="UP000298416">
    <property type="component" value="Unassembled WGS sequence"/>
</dbReference>
<sequence>MASATLQNSVPNKPELVFRPSPNFSPSIWGDLFTSVSIHHNDQIIHGEEIEELKMRVRKMIVATETSMTEKLNLIDSVERLGISYHFEKEIEEQIQIFHNSYLEIMESDDLHFVALCFRLLRQHGCNISTGIFEKFRGNGGKFKKFDDEGMLSLYEAANVRTHGEDVLEEALVFVKAHLESVAPFLRSPLKEQVDHALEQCLHRGVPRVEARCYISLYEKLESRNDALLKLAKLDFNLLQMLHRQELGELSRYVGYERNQVGYERNRDNGVSEGEAMEELKKMGEDAWKDMNGEIWMEKAVSMEILKRIVNLSRLIDVVYKNNEDGYTHPEKVLKPIINALLVDSLH</sequence>
<gene>
    <name evidence="5" type="ORF">SASPL_151004</name>
</gene>
<keyword evidence="3" id="KW-0456">Lyase</keyword>
<accession>A0A8X8Z2Z7</accession>
<dbReference type="PANTHER" id="PTHR31225">
    <property type="entry name" value="OS04G0344100 PROTEIN-RELATED"/>
    <property type="match status" value="1"/>
</dbReference>
<name>A0A8X8Z2Z7_SALSN</name>
<comment type="caution">
    <text evidence="5">The sequence shown here is derived from an EMBL/GenBank/DDBJ whole genome shotgun (WGS) entry which is preliminary data.</text>
</comment>
<dbReference type="EMBL" id="PNBA02000020">
    <property type="protein sequence ID" value="KAG6389533.1"/>
    <property type="molecule type" value="Genomic_DNA"/>
</dbReference>
<evidence type="ECO:0000313" key="5">
    <source>
        <dbReference type="EMBL" id="KAG6389533.1"/>
    </source>
</evidence>
<dbReference type="InterPro" id="IPR008930">
    <property type="entry name" value="Terpenoid_cyclase/PrenylTrfase"/>
</dbReference>
<dbReference type="InterPro" id="IPR036965">
    <property type="entry name" value="Terpene_synth_N_sf"/>
</dbReference>
<dbReference type="SUPFAM" id="SSF48239">
    <property type="entry name" value="Terpenoid cyclases/Protein prenyltransferases"/>
    <property type="match status" value="1"/>
</dbReference>
<dbReference type="InterPro" id="IPR001906">
    <property type="entry name" value="Terpene_synth_N"/>
</dbReference>
<keyword evidence="6" id="KW-1185">Reference proteome</keyword>
<evidence type="ECO:0000259" key="4">
    <source>
        <dbReference type="Pfam" id="PF01397"/>
    </source>
</evidence>
<dbReference type="InterPro" id="IPR008949">
    <property type="entry name" value="Isoprenoid_synthase_dom_sf"/>
</dbReference>
<feature type="domain" description="Terpene synthase N-terminal" evidence="4">
    <location>
        <begin position="28"/>
        <end position="198"/>
    </location>
</feature>